<evidence type="ECO:0000256" key="2">
    <source>
        <dbReference type="ARBA" id="ARBA00023002"/>
    </source>
</evidence>
<comment type="similarity">
    <text evidence="3">Belongs to the short-chain dehydrogenases/reductases (SDR) family.</text>
</comment>
<reference evidence="4 5" key="1">
    <citation type="journal article" date="2023" name="Plants (Basel)">
        <title>Bridging the Gap: Combining Genomics and Transcriptomics Approaches to Understand Stylosanthes scabra, an Orphan Legume from the Brazilian Caatinga.</title>
        <authorList>
            <person name="Ferreira-Neto J.R.C."/>
            <person name="da Silva M.D."/>
            <person name="Binneck E."/>
            <person name="de Melo N.F."/>
            <person name="da Silva R.H."/>
            <person name="de Melo A.L.T.M."/>
            <person name="Pandolfi V."/>
            <person name="Bustamante F.O."/>
            <person name="Brasileiro-Vidal A.C."/>
            <person name="Benko-Iseppon A.M."/>
        </authorList>
    </citation>
    <scope>NUCLEOTIDE SEQUENCE [LARGE SCALE GENOMIC DNA]</scope>
    <source>
        <tissue evidence="4">Leaves</tissue>
    </source>
</reference>
<dbReference type="PRINTS" id="PR00081">
    <property type="entry name" value="GDHRDH"/>
</dbReference>
<dbReference type="Proteomes" id="UP001341840">
    <property type="component" value="Unassembled WGS sequence"/>
</dbReference>
<comment type="caution">
    <text evidence="4">The sequence shown here is derived from an EMBL/GenBank/DDBJ whole genome shotgun (WGS) entry which is preliminary data.</text>
</comment>
<dbReference type="Gene3D" id="3.40.50.720">
    <property type="entry name" value="NAD(P)-binding Rossmann-like Domain"/>
    <property type="match status" value="1"/>
</dbReference>
<dbReference type="CDD" id="cd05356">
    <property type="entry name" value="17beta-HSD1_like_SDR_c"/>
    <property type="match status" value="1"/>
</dbReference>
<dbReference type="InterPro" id="IPR020904">
    <property type="entry name" value="Sc_DH/Rdtase_CS"/>
</dbReference>
<keyword evidence="2" id="KW-0560">Oxidoreductase</keyword>
<protein>
    <submittedName>
        <fullName evidence="4">Uncharacterized protein</fullName>
    </submittedName>
</protein>
<dbReference type="SUPFAM" id="SSF51735">
    <property type="entry name" value="NAD(P)-binding Rossmann-fold domains"/>
    <property type="match status" value="2"/>
</dbReference>
<dbReference type="InterPro" id="IPR051019">
    <property type="entry name" value="VLCFA-Steroid_DH"/>
</dbReference>
<evidence type="ECO:0000256" key="1">
    <source>
        <dbReference type="ARBA" id="ARBA00004240"/>
    </source>
</evidence>
<evidence type="ECO:0000256" key="3">
    <source>
        <dbReference type="RuleBase" id="RU000363"/>
    </source>
</evidence>
<accession>A0ABU6ZEQ3</accession>
<proteinExistence type="inferred from homology"/>
<dbReference type="InterPro" id="IPR036291">
    <property type="entry name" value="NAD(P)-bd_dom_sf"/>
</dbReference>
<dbReference type="EMBL" id="JASCZI010272130">
    <property type="protein sequence ID" value="MED6220436.1"/>
    <property type="molecule type" value="Genomic_DNA"/>
</dbReference>
<gene>
    <name evidence="4" type="ORF">PIB30_044850</name>
</gene>
<name>A0ABU6ZEQ3_9FABA</name>
<dbReference type="PIRSF" id="PIRSF000126">
    <property type="entry name" value="11-beta-HSD1"/>
    <property type="match status" value="1"/>
</dbReference>
<organism evidence="4 5">
    <name type="scientific">Stylosanthes scabra</name>
    <dbReference type="NCBI Taxonomy" id="79078"/>
    <lineage>
        <taxon>Eukaryota</taxon>
        <taxon>Viridiplantae</taxon>
        <taxon>Streptophyta</taxon>
        <taxon>Embryophyta</taxon>
        <taxon>Tracheophyta</taxon>
        <taxon>Spermatophyta</taxon>
        <taxon>Magnoliopsida</taxon>
        <taxon>eudicotyledons</taxon>
        <taxon>Gunneridae</taxon>
        <taxon>Pentapetalae</taxon>
        <taxon>rosids</taxon>
        <taxon>fabids</taxon>
        <taxon>Fabales</taxon>
        <taxon>Fabaceae</taxon>
        <taxon>Papilionoideae</taxon>
        <taxon>50 kb inversion clade</taxon>
        <taxon>dalbergioids sensu lato</taxon>
        <taxon>Dalbergieae</taxon>
        <taxon>Pterocarpus clade</taxon>
        <taxon>Stylosanthes</taxon>
    </lineage>
</organism>
<sequence length="340" mass="37822">MGATSTIGFIIVCKNLFKFVKWVWVMFLRAPKNLKEYGSWAIITGSTDGIGKAMALELASKGSQPSLAWSPKNLREYGSWAIITGSTDGIGKAMALELASKGLNLILLGRNPKRLEATSNEIRAIDFAKENSEEIIRKVEEEIEGLDVGILVNSAGWTHAYAKYFHEVDDEMINGTINVNLEGTIWVTKAVIPSMIKKKKGAIINLGSASTYVLSSYPLFTIYAATKGSVEMFSRSTSLEYKHKGIDIQCQVPLFVSTKLTKMGSSMFVPTPEKYIKSCTRWIGYESVVVPYLLHSLQAFTIRAIPHPFLDSYMLRFCLNWRKKGLLIDAKIKASELSRP</sequence>
<dbReference type="Pfam" id="PF00106">
    <property type="entry name" value="adh_short"/>
    <property type="match status" value="1"/>
</dbReference>
<dbReference type="PANTHER" id="PTHR43899:SF25">
    <property type="entry name" value="ENOYL-(ACYL CARRIER) REDUCTASE"/>
    <property type="match status" value="1"/>
</dbReference>
<dbReference type="InterPro" id="IPR002347">
    <property type="entry name" value="SDR_fam"/>
</dbReference>
<keyword evidence="5" id="KW-1185">Reference proteome</keyword>
<dbReference type="PANTHER" id="PTHR43899">
    <property type="entry name" value="RH59310P"/>
    <property type="match status" value="1"/>
</dbReference>
<evidence type="ECO:0000313" key="4">
    <source>
        <dbReference type="EMBL" id="MED6220436.1"/>
    </source>
</evidence>
<dbReference type="PRINTS" id="PR00080">
    <property type="entry name" value="SDRFAMILY"/>
</dbReference>
<dbReference type="PROSITE" id="PS00061">
    <property type="entry name" value="ADH_SHORT"/>
    <property type="match status" value="1"/>
</dbReference>
<evidence type="ECO:0000313" key="5">
    <source>
        <dbReference type="Proteomes" id="UP001341840"/>
    </source>
</evidence>
<comment type="subcellular location">
    <subcellularLocation>
        <location evidence="1">Endoplasmic reticulum</location>
    </subcellularLocation>
</comment>